<dbReference type="AlphaFoldDB" id="A0AA35VAT7"/>
<dbReference type="InterPro" id="IPR010264">
    <property type="entry name" value="Self-incomp_S1"/>
</dbReference>
<dbReference type="Proteomes" id="UP001177003">
    <property type="component" value="Chromosome 0"/>
</dbReference>
<evidence type="ECO:0000313" key="7">
    <source>
        <dbReference type="EMBL" id="CAI9259297.1"/>
    </source>
</evidence>
<keyword evidence="5" id="KW-0732">Signal</keyword>
<proteinExistence type="inferred from homology"/>
<dbReference type="EMBL" id="OX465086">
    <property type="protein sequence ID" value="CAI9259297.1"/>
    <property type="molecule type" value="Genomic_DNA"/>
</dbReference>
<evidence type="ECO:0000256" key="6">
    <source>
        <dbReference type="RuleBase" id="RU367044"/>
    </source>
</evidence>
<dbReference type="GO" id="GO:0060320">
    <property type="term" value="P:rejection of self pollen"/>
    <property type="evidence" value="ECO:0007669"/>
    <property type="project" value="UniProtKB-KW"/>
</dbReference>
<keyword evidence="4 6" id="KW-0964">Secreted</keyword>
<sequence length="133" mass="15717">MSFSNGYTYAMSIDSPCIILTRWHMFIVNGINENVALHLRSKDDDLGNHTLPYNGSYDWSFCDTGRTLFWSEIWWGSKYQNLNVFDANTWKMCDKGKFGTQHCYWLIRPEGFYMGRFNDPFPSGSWHFEKPWA</sequence>
<reference evidence="7" key="1">
    <citation type="submission" date="2023-04" db="EMBL/GenBank/DDBJ databases">
        <authorList>
            <person name="Vijverberg K."/>
            <person name="Xiong W."/>
            <person name="Schranz E."/>
        </authorList>
    </citation>
    <scope>NUCLEOTIDE SEQUENCE</scope>
</reference>
<name>A0AA35VAT7_LACSI</name>
<evidence type="ECO:0000256" key="5">
    <source>
        <dbReference type="ARBA" id="ARBA00022729"/>
    </source>
</evidence>
<dbReference type="PANTHER" id="PTHR31232:SF172">
    <property type="entry name" value="S-PROTEIN HOMOLOG"/>
    <property type="match status" value="1"/>
</dbReference>
<dbReference type="PANTHER" id="PTHR31232">
    <property type="match status" value="1"/>
</dbReference>
<comment type="similarity">
    <text evidence="2 6">Belongs to the plant self-incompatibility (S1) protein family.</text>
</comment>
<comment type="subcellular location">
    <subcellularLocation>
        <location evidence="1 6">Secreted</location>
    </subcellularLocation>
</comment>
<evidence type="ECO:0000256" key="2">
    <source>
        <dbReference type="ARBA" id="ARBA00005581"/>
    </source>
</evidence>
<evidence type="ECO:0000256" key="1">
    <source>
        <dbReference type="ARBA" id="ARBA00004613"/>
    </source>
</evidence>
<evidence type="ECO:0000256" key="3">
    <source>
        <dbReference type="ARBA" id="ARBA00022471"/>
    </source>
</evidence>
<keyword evidence="3 6" id="KW-0713">Self-incompatibility</keyword>
<organism evidence="7 8">
    <name type="scientific">Lactuca saligna</name>
    <name type="common">Willowleaf lettuce</name>
    <dbReference type="NCBI Taxonomy" id="75948"/>
    <lineage>
        <taxon>Eukaryota</taxon>
        <taxon>Viridiplantae</taxon>
        <taxon>Streptophyta</taxon>
        <taxon>Embryophyta</taxon>
        <taxon>Tracheophyta</taxon>
        <taxon>Spermatophyta</taxon>
        <taxon>Magnoliopsida</taxon>
        <taxon>eudicotyledons</taxon>
        <taxon>Gunneridae</taxon>
        <taxon>Pentapetalae</taxon>
        <taxon>asterids</taxon>
        <taxon>campanulids</taxon>
        <taxon>Asterales</taxon>
        <taxon>Asteraceae</taxon>
        <taxon>Cichorioideae</taxon>
        <taxon>Cichorieae</taxon>
        <taxon>Lactucinae</taxon>
        <taxon>Lactuca</taxon>
    </lineage>
</organism>
<dbReference type="GO" id="GO:0005576">
    <property type="term" value="C:extracellular region"/>
    <property type="evidence" value="ECO:0007669"/>
    <property type="project" value="UniProtKB-SubCell"/>
</dbReference>
<evidence type="ECO:0000313" key="8">
    <source>
        <dbReference type="Proteomes" id="UP001177003"/>
    </source>
</evidence>
<keyword evidence="8" id="KW-1185">Reference proteome</keyword>
<dbReference type="Pfam" id="PF05938">
    <property type="entry name" value="Self-incomp_S1"/>
    <property type="match status" value="1"/>
</dbReference>
<evidence type="ECO:0000256" key="4">
    <source>
        <dbReference type="ARBA" id="ARBA00022525"/>
    </source>
</evidence>
<protein>
    <recommendedName>
        <fullName evidence="6">S-protein homolog</fullName>
    </recommendedName>
</protein>
<accession>A0AA35VAT7</accession>
<gene>
    <name evidence="7" type="ORF">LSALG_LOCUS195</name>
</gene>